<evidence type="ECO:0000313" key="3">
    <source>
        <dbReference type="EMBL" id="KAB1971481.1"/>
    </source>
</evidence>
<sequence>MFGMQRLNKLLRSKSKGFMLAEAMFSLFITMMVLLILQNLLLSVKKANLNQNQHVNEVAYAYVQLENFMRADKIKAVYPVTKLAISNSASFKCIDQKGDATTYRIEYYKKNVLKVSGAGKGYMPLLFNVEKAAFKTTKDSIIIRVTEKNKGASDLVFQLDEEQEKKNAKTKEKDA</sequence>
<dbReference type="Proteomes" id="UP000460132">
    <property type="component" value="Unassembled WGS sequence"/>
</dbReference>
<dbReference type="GeneID" id="69823146"/>
<dbReference type="Pfam" id="PF15980">
    <property type="entry name" value="ComGF"/>
    <property type="match status" value="1"/>
</dbReference>
<keyword evidence="1" id="KW-1133">Transmembrane helix</keyword>
<dbReference type="EMBL" id="CP047142">
    <property type="protein sequence ID" value="QHQ68362.1"/>
    <property type="molecule type" value="Genomic_DNA"/>
</dbReference>
<evidence type="ECO:0000313" key="10">
    <source>
        <dbReference type="EMBL" id="TDN32459.1"/>
    </source>
</evidence>
<reference evidence="7 11" key="2">
    <citation type="submission" date="2017-12" db="EMBL/GenBank/DDBJ databases">
        <title>Phylogenetic diversity of female urinary microbiome.</title>
        <authorList>
            <person name="Thomas-White K."/>
            <person name="Wolfe A.J."/>
        </authorList>
    </citation>
    <scope>NUCLEOTIDE SEQUENCE [LARGE SCALE GENOMIC DNA]</scope>
    <source>
        <strain evidence="7 11">UMB0085</strain>
    </source>
</reference>
<evidence type="ECO:0000313" key="7">
    <source>
        <dbReference type="EMBL" id="PLT12197.1"/>
    </source>
</evidence>
<accession>A0A6P1TV33</accession>
<evidence type="ECO:0000256" key="1">
    <source>
        <dbReference type="SAM" id="Phobius"/>
    </source>
</evidence>
<keyword evidence="1" id="KW-0812">Transmembrane</keyword>
<evidence type="ECO:0000313" key="8">
    <source>
        <dbReference type="EMBL" id="QHQ68362.1"/>
    </source>
</evidence>
<reference evidence="4" key="8">
    <citation type="submission" date="2020-07" db="EMBL/GenBank/DDBJ databases">
        <title>Comparative genomics analyses of Lactobacillus crispatus isolated from different ecological niches.</title>
        <authorList>
            <person name="Mancino W."/>
            <person name="Mancabelli L."/>
            <person name="Lugli G.A."/>
            <person name="Milani C."/>
            <person name="Viappiani A."/>
            <person name="Anzalone R."/>
            <person name="Longhi G."/>
            <person name="Ventura M."/>
            <person name="Turroni F."/>
        </authorList>
    </citation>
    <scope>NUCLEOTIDE SEQUENCE</scope>
    <source>
        <strain evidence="4">LB65</strain>
    </source>
</reference>
<reference evidence="9 12" key="3">
    <citation type="submission" date="2019-01" db="EMBL/GenBank/DDBJ databases">
        <title>The genome sequence of Lactobacillus crispatus L49.</title>
        <authorList>
            <person name="Zhong J."/>
            <person name="Zhang J."/>
        </authorList>
    </citation>
    <scope>NUCLEOTIDE SEQUENCE [LARGE SCALE GENOMIC DNA]</scope>
    <source>
        <strain evidence="9 12">L49</strain>
    </source>
</reference>
<dbReference type="EMBL" id="WWFF01000002">
    <property type="protein sequence ID" value="MYN53002.1"/>
    <property type="molecule type" value="Genomic_DNA"/>
</dbReference>
<reference evidence="8 17" key="6">
    <citation type="submission" date="2019-12" db="EMBL/GenBank/DDBJ databases">
        <title>Complete Genome Sequences of Lactobacillus strains, C25 and P38, Isolated from Chicken Cecum.</title>
        <authorList>
            <person name="Hassan H.M."/>
            <person name="Mendoza M."/>
            <person name="Rezvani M."/>
            <person name="Koci M.D."/>
            <person name="Dickey A.N."/>
            <person name="Scholl E.H."/>
        </authorList>
    </citation>
    <scope>NUCLEOTIDE SEQUENCE [LARGE SCALE GENOMIC DNA]</scope>
    <source>
        <strain evidence="8 17">C25</strain>
    </source>
</reference>
<dbReference type="EMBL" id="VUAV01000005">
    <property type="protein sequence ID" value="KAA8813524.1"/>
    <property type="molecule type" value="Genomic_DNA"/>
</dbReference>
<evidence type="ECO:0000313" key="2">
    <source>
        <dbReference type="EMBL" id="KAA8813524.1"/>
    </source>
</evidence>
<dbReference type="EMBL" id="PKIW01000002">
    <property type="protein sequence ID" value="PLT12197.1"/>
    <property type="molecule type" value="Genomic_DNA"/>
</dbReference>
<dbReference type="Proteomes" id="UP001194414">
    <property type="component" value="Unassembled WGS sequence"/>
</dbReference>
<evidence type="ECO:0000313" key="17">
    <source>
        <dbReference type="Proteomes" id="UP000464915"/>
    </source>
</evidence>
<dbReference type="EMBL" id="JAVTXN010000034">
    <property type="protein sequence ID" value="MDT9609894.1"/>
    <property type="molecule type" value="Genomic_DNA"/>
</dbReference>
<evidence type="ECO:0000313" key="5">
    <source>
        <dbReference type="EMBL" id="MDT9609894.1"/>
    </source>
</evidence>
<evidence type="ECO:0000313" key="14">
    <source>
        <dbReference type="Proteomes" id="UP000324504"/>
    </source>
</evidence>
<gene>
    <name evidence="10" type="ORF">CEE75_04240</name>
    <name evidence="7" type="ORF">CYJ79_00825</name>
    <name evidence="9" type="ORF">ERD32_03255</name>
    <name evidence="2" type="ORF">F1C09_01485</name>
    <name evidence="3" type="ORF">F8251_08980</name>
    <name evidence="8" type="ORF">GSR61_07245</name>
    <name evidence="6" type="ORF">GTK63_01450</name>
    <name evidence="4" type="ORF">HYQ56_0594</name>
    <name evidence="5" type="ORF">RON39_07110</name>
</gene>
<reference evidence="6 16" key="7">
    <citation type="submission" date="2020-01" db="EMBL/GenBank/DDBJ databases">
        <title>Vaginal microbiome of pregnant Indian women: Insights into the genome of dominants Lactobacillus species.</title>
        <authorList>
            <person name="Das B."/>
            <person name="Mehta O."/>
            <person name="Ghosh T.S."/>
            <person name="Kothidar A."/>
            <person name="Gowtham M.R."/>
            <person name="Mitra R."/>
            <person name="Kshetrapal P."/>
            <person name="Wadhwa N."/>
            <person name="Thiruvengadam R."/>
            <person name="Nair G.B."/>
            <person name="Bhatnagar S."/>
            <person name="Pore S."/>
        </authorList>
    </citation>
    <scope>NUCLEOTIDE SEQUENCE [LARGE SCALE GENOMIC DNA]</scope>
    <source>
        <strain evidence="6 16">Indica2</strain>
    </source>
</reference>
<evidence type="ECO:0000313" key="6">
    <source>
        <dbReference type="EMBL" id="MYN53002.1"/>
    </source>
</evidence>
<accession>A0A2I1WLU7</accession>
<evidence type="ECO:0000313" key="15">
    <source>
        <dbReference type="Proteomes" id="UP000430323"/>
    </source>
</evidence>
<dbReference type="Proteomes" id="UP000289808">
    <property type="component" value="Unassembled WGS sequence"/>
</dbReference>
<evidence type="ECO:0000313" key="16">
    <source>
        <dbReference type="Proteomes" id="UP000460132"/>
    </source>
</evidence>
<proteinExistence type="predicted"/>
<dbReference type="Proteomes" id="UP000430323">
    <property type="component" value="Unassembled WGS sequence"/>
</dbReference>
<dbReference type="Proteomes" id="UP000324504">
    <property type="component" value="Unassembled WGS sequence"/>
</dbReference>
<evidence type="ECO:0000313" key="12">
    <source>
        <dbReference type="Proteomes" id="UP000289808"/>
    </source>
</evidence>
<dbReference type="Proteomes" id="UP000235119">
    <property type="component" value="Unassembled WGS sequence"/>
</dbReference>
<evidence type="ECO:0000313" key="4">
    <source>
        <dbReference type="EMBL" id="MBI1707615.1"/>
    </source>
</evidence>
<evidence type="ECO:0000313" key="13">
    <source>
        <dbReference type="Proteomes" id="UP000295195"/>
    </source>
</evidence>
<dbReference type="RefSeq" id="WP_005727833.1">
    <property type="nucleotide sequence ID" value="NZ_CAZZQD010000001.1"/>
</dbReference>
<dbReference type="Proteomes" id="UP000464915">
    <property type="component" value="Chromosome"/>
</dbReference>
<reference evidence="2 14" key="4">
    <citation type="submission" date="2019-09" db="EMBL/GenBank/DDBJ databases">
        <title>Comparative analysis of L. crispatus genomes revealed niche specific adaptation to different host and body sites.</title>
        <authorList>
            <person name="Pan M."/>
            <person name="Hidalgo-Cantabrana C."/>
            <person name="Barrangou R."/>
        </authorList>
    </citation>
    <scope>NUCLEOTIDE SEQUENCE [LARGE SCALE GENOMIC DNA]</scope>
    <source>
        <strain evidence="2 14">NCK2488</strain>
    </source>
</reference>
<feature type="transmembrane region" description="Helical" evidence="1">
    <location>
        <begin position="20"/>
        <end position="42"/>
    </location>
</feature>
<reference evidence="10 13" key="1">
    <citation type="submission" date="2017-06" db="EMBL/GenBank/DDBJ databases">
        <authorList>
            <person name="Swanenburg J."/>
            <person name="Kort R."/>
        </authorList>
    </citation>
    <scope>NUCLEOTIDE SEQUENCE [LARGE SCALE GENOMIC DNA]</scope>
    <source>
        <strain evidence="10 13">RL05</strain>
    </source>
</reference>
<organism evidence="10 13">
    <name type="scientific">Lactobacillus crispatus</name>
    <dbReference type="NCBI Taxonomy" id="47770"/>
    <lineage>
        <taxon>Bacteria</taxon>
        <taxon>Bacillati</taxon>
        <taxon>Bacillota</taxon>
        <taxon>Bacilli</taxon>
        <taxon>Lactobacillales</taxon>
        <taxon>Lactobacillaceae</taxon>
        <taxon>Lactobacillus</taxon>
    </lineage>
</organism>
<dbReference type="Proteomes" id="UP001253287">
    <property type="component" value="Unassembled WGS sequence"/>
</dbReference>
<dbReference type="EMBL" id="JACCPP010000009">
    <property type="protein sequence ID" value="MBI1707615.1"/>
    <property type="molecule type" value="Genomic_DNA"/>
</dbReference>
<reference evidence="3 15" key="5">
    <citation type="submission" date="2019-09" db="EMBL/GenBank/DDBJ databases">
        <title>Investigation of probiotic properties of different lactic acid bacteria.</title>
        <authorList>
            <person name="Jaomanjaka F."/>
            <person name="Blanc P."/>
        </authorList>
    </citation>
    <scope>NUCLEOTIDE SEQUENCE [LARGE SCALE GENOMIC DNA]</scope>
    <source>
        <strain evidence="3 15">BIO6272</strain>
    </source>
</reference>
<dbReference type="EMBL" id="WBOB01000065">
    <property type="protein sequence ID" value="KAB1971481.1"/>
    <property type="molecule type" value="Genomic_DNA"/>
</dbReference>
<keyword evidence="1" id="KW-0472">Membrane</keyword>
<name>A0A2I1WLU7_9LACO</name>
<protein>
    <submittedName>
        <fullName evidence="5">ComGF family competence protein</fullName>
    </submittedName>
    <submittedName>
        <fullName evidence="10">Competence protein ComGF</fullName>
    </submittedName>
</protein>
<dbReference type="EMBL" id="NKLP01000070">
    <property type="protein sequence ID" value="TDN32459.1"/>
    <property type="molecule type" value="Genomic_DNA"/>
</dbReference>
<reference evidence="5" key="9">
    <citation type="submission" date="2023-08" db="EMBL/GenBank/DDBJ databases">
        <title>Lactobacillus from the Female Urinary Tract.</title>
        <authorList>
            <person name="Stegman N."/>
            <person name="Jackson B."/>
            <person name="Steiling M."/>
            <person name="Sedano C."/>
            <person name="Wolfe A."/>
            <person name="Putonti C."/>
        </authorList>
    </citation>
    <scope>NUCLEOTIDE SEQUENCE</scope>
    <source>
        <strain evidence="5">UMB5661</strain>
    </source>
</reference>
<evidence type="ECO:0000313" key="9">
    <source>
        <dbReference type="EMBL" id="RXF58719.1"/>
    </source>
</evidence>
<dbReference type="EMBL" id="SCLX01000012">
    <property type="protein sequence ID" value="RXF58719.1"/>
    <property type="molecule type" value="Genomic_DNA"/>
</dbReference>
<dbReference type="InterPro" id="IPR016977">
    <property type="entry name" value="ComGF"/>
</dbReference>
<dbReference type="Proteomes" id="UP000295195">
    <property type="component" value="Unassembled WGS sequence"/>
</dbReference>
<dbReference type="AlphaFoldDB" id="A0A2I1WLU7"/>
<evidence type="ECO:0000313" key="11">
    <source>
        <dbReference type="Proteomes" id="UP000235119"/>
    </source>
</evidence>